<gene>
    <name evidence="2" type="ORF">ALC60_13544</name>
</gene>
<dbReference type="AlphaFoldDB" id="A0A151WHW0"/>
<sequence length="181" mass="20540">VNRGNYLLSFFHNLLLIVRDITGSSYGTVVTDDFGVATVIIDGDDFSTTELATVVVSFDEPVTTDVPPKMITPAILVKIKYNLKSLEIITFLQLYFVNLILHLTNRRTLYMKNKKQLKGKVRVNTYKETNGRRSAVITYNECGCYGGSGWRVNGDWRRLDCRSEGKHHAMAAPLRPTWYLS</sequence>
<reference evidence="2 3" key="1">
    <citation type="submission" date="2015-09" db="EMBL/GenBank/DDBJ databases">
        <title>Trachymyrmex zeteki WGS genome.</title>
        <authorList>
            <person name="Nygaard S."/>
            <person name="Hu H."/>
            <person name="Boomsma J."/>
            <person name="Zhang G."/>
        </authorList>
    </citation>
    <scope>NUCLEOTIDE SEQUENCE [LARGE SCALE GENOMIC DNA]</scope>
    <source>
        <strain evidence="2">Tzet28-1</strain>
        <tissue evidence="2">Whole body</tissue>
    </source>
</reference>
<evidence type="ECO:0000313" key="3">
    <source>
        <dbReference type="Proteomes" id="UP000075809"/>
    </source>
</evidence>
<evidence type="ECO:0000313" key="2">
    <source>
        <dbReference type="EMBL" id="KYQ47423.1"/>
    </source>
</evidence>
<keyword evidence="1" id="KW-0732">Signal</keyword>
<feature type="non-terminal residue" evidence="2">
    <location>
        <position position="1"/>
    </location>
</feature>
<protein>
    <submittedName>
        <fullName evidence="2">Uncharacterized protein</fullName>
    </submittedName>
</protein>
<proteinExistence type="predicted"/>
<dbReference type="Proteomes" id="UP000075809">
    <property type="component" value="Unassembled WGS sequence"/>
</dbReference>
<evidence type="ECO:0000256" key="1">
    <source>
        <dbReference type="SAM" id="SignalP"/>
    </source>
</evidence>
<name>A0A151WHW0_9HYME</name>
<dbReference type="EMBL" id="KQ983106">
    <property type="protein sequence ID" value="KYQ47423.1"/>
    <property type="molecule type" value="Genomic_DNA"/>
</dbReference>
<feature type="signal peptide" evidence="1">
    <location>
        <begin position="1"/>
        <end position="23"/>
    </location>
</feature>
<keyword evidence="3" id="KW-1185">Reference proteome</keyword>
<accession>A0A151WHW0</accession>
<organism evidence="2 3">
    <name type="scientific">Mycetomoellerius zeteki</name>
    <dbReference type="NCBI Taxonomy" id="64791"/>
    <lineage>
        <taxon>Eukaryota</taxon>
        <taxon>Metazoa</taxon>
        <taxon>Ecdysozoa</taxon>
        <taxon>Arthropoda</taxon>
        <taxon>Hexapoda</taxon>
        <taxon>Insecta</taxon>
        <taxon>Pterygota</taxon>
        <taxon>Neoptera</taxon>
        <taxon>Endopterygota</taxon>
        <taxon>Hymenoptera</taxon>
        <taxon>Apocrita</taxon>
        <taxon>Aculeata</taxon>
        <taxon>Formicoidea</taxon>
        <taxon>Formicidae</taxon>
        <taxon>Myrmicinae</taxon>
        <taxon>Mycetomoellerius</taxon>
    </lineage>
</organism>
<feature type="chain" id="PRO_5007591213" evidence="1">
    <location>
        <begin position="24"/>
        <end position="181"/>
    </location>
</feature>